<accession>A0A9Q3VN79</accession>
<proteinExistence type="predicted"/>
<name>A0A9Q3VN79_9ACTN</name>
<keyword evidence="2" id="KW-1185">Reference proteome</keyword>
<dbReference type="InterPro" id="IPR011044">
    <property type="entry name" value="Quino_amine_DH_bsu"/>
</dbReference>
<organism evidence="1 2">
    <name type="scientific">Streptomyces guryensis</name>
    <dbReference type="NCBI Taxonomy" id="2886947"/>
    <lineage>
        <taxon>Bacteria</taxon>
        <taxon>Bacillati</taxon>
        <taxon>Actinomycetota</taxon>
        <taxon>Actinomycetes</taxon>
        <taxon>Kitasatosporales</taxon>
        <taxon>Streptomycetaceae</taxon>
        <taxon>Streptomyces</taxon>
    </lineage>
</organism>
<protein>
    <recommendedName>
        <fullName evidence="3">PQQ-like domain-containing protein</fullName>
    </recommendedName>
</protein>
<dbReference type="Proteomes" id="UP001108029">
    <property type="component" value="Unassembled WGS sequence"/>
</dbReference>
<dbReference type="RefSeq" id="WP_232651157.1">
    <property type="nucleotide sequence ID" value="NZ_JAJSBI010000013.1"/>
</dbReference>
<evidence type="ECO:0008006" key="3">
    <source>
        <dbReference type="Google" id="ProtNLM"/>
    </source>
</evidence>
<evidence type="ECO:0000313" key="2">
    <source>
        <dbReference type="Proteomes" id="UP001108029"/>
    </source>
</evidence>
<dbReference type="SUPFAM" id="SSF50969">
    <property type="entry name" value="YVTN repeat-like/Quinoprotein amine dehydrogenase"/>
    <property type="match status" value="1"/>
</dbReference>
<dbReference type="EMBL" id="JAJSBI010000013">
    <property type="protein sequence ID" value="MCD9877023.1"/>
    <property type="molecule type" value="Genomic_DNA"/>
</dbReference>
<comment type="caution">
    <text evidence="1">The sequence shown here is derived from an EMBL/GenBank/DDBJ whole genome shotgun (WGS) entry which is preliminary data.</text>
</comment>
<gene>
    <name evidence="1" type="ORF">LJ657_25980</name>
</gene>
<sequence>MRVFAQPVASVNFRHGGLLITGLALEERGDHRFALIRNEGMLAVHDLEDLFNGVAAPQISFRSPWSSWRRGVNSVSPDLSFAVFSGQRAICAVEPDGGIRWEYGHECWGHREHDHTIADHVCGGLESGSVRVSDDGTLVWGHVRGSEHEEWLVLDAITGSVVARTPLDSAAAGSVHIAHPDGKHVGLSIGLGQDGSMLYWARWEKGALHSWDMNDDDRILVDVHPSGTRFLTLDHNCGDLSVHAFPSGAAMATVDDSTIPPLQPEDGDEDYENEDPAYWDYYCGHIDSTAVIASTTEADEEHGEGRHWLLDSATLEVLGQVGYPCPIEGPARPLGDGTWLTHNADSGQLTRWAVSAQ</sequence>
<dbReference type="AlphaFoldDB" id="A0A9Q3VN79"/>
<evidence type="ECO:0000313" key="1">
    <source>
        <dbReference type="EMBL" id="MCD9877023.1"/>
    </source>
</evidence>
<reference evidence="1" key="1">
    <citation type="submission" date="2021-12" db="EMBL/GenBank/DDBJ databases">
        <authorList>
            <person name="Lee J.-H."/>
            <person name="Kim S.-B."/>
        </authorList>
    </citation>
    <scope>NUCLEOTIDE SEQUENCE</scope>
    <source>
        <strain evidence="1">NR30</strain>
    </source>
</reference>